<sequence length="429" mass="48820">MAKGQVIAISGNTGSSTAPHIHMEMYESESGDMMDPLMFFGKYIKDTTPPLAHGIMVYPQVGGGVFCGSTRKQSFSLSALNIAGKYTAWGKIGFGIWANDYMDNTYNRLGVRKTQLIVDGRLVFESDVARIPGRMTRVMDYCGDYEHFIKTGTWYMKSFVEPGNHLPIYNTDANKGYVVFDEERDYHITYVLTDASGNNTKYNFTVEGKAERNPFAVSPPRHTNLFRRVLWDRLTCISLPNVQLTVKPNSLTQDRIISPTIYRQPEKLSDRYSFNSVSLPLVRYARISIRCNKYVKDTSKLYISNSYGVSRYCGGIYKKGWLTGYIRDIGDTYEIKYDDKPPVIEPLKTGLGASSHYLRFSIYDDGSGLKQCYGYIDNRQLVLDGVSRKGVYTCDLRKYLNKNGTLHRLEVIAIDNKNNKETYTAHIKY</sequence>
<protein>
    <submittedName>
        <fullName evidence="2">M23 family metallopeptidase</fullName>
        <ecNumber evidence="2">3.4.-.-</ecNumber>
    </submittedName>
</protein>
<keyword evidence="3" id="KW-1185">Reference proteome</keyword>
<name>A0AAW7JJ94_9BACT</name>
<dbReference type="EMBL" id="JAUEIE010000007">
    <property type="protein sequence ID" value="MDN0023022.1"/>
    <property type="molecule type" value="Genomic_DNA"/>
</dbReference>
<dbReference type="RefSeq" id="WP_289825539.1">
    <property type="nucleotide sequence ID" value="NZ_JAUEIE010000007.1"/>
</dbReference>
<evidence type="ECO:0000313" key="3">
    <source>
        <dbReference type="Proteomes" id="UP001167831"/>
    </source>
</evidence>
<accession>A0AAW7JJ94</accession>
<evidence type="ECO:0000313" key="4">
    <source>
        <dbReference type="Proteomes" id="UP001168478"/>
    </source>
</evidence>
<evidence type="ECO:0000313" key="1">
    <source>
        <dbReference type="EMBL" id="MDN0023022.1"/>
    </source>
</evidence>
<gene>
    <name evidence="1" type="ORF">QVN81_08335</name>
    <name evidence="2" type="ORF">QVN84_07050</name>
</gene>
<keyword evidence="2" id="KW-0378">Hydrolase</keyword>
<proteinExistence type="predicted"/>
<dbReference type="SUPFAM" id="SSF51261">
    <property type="entry name" value="Duplicated hybrid motif"/>
    <property type="match status" value="1"/>
</dbReference>
<dbReference type="EC" id="3.4.-.-" evidence="2"/>
<dbReference type="AlphaFoldDB" id="A0AAW7JJ94"/>
<comment type="caution">
    <text evidence="2">The sequence shown here is derived from an EMBL/GenBank/DDBJ whole genome shotgun (WGS) entry which is preliminary data.</text>
</comment>
<dbReference type="EMBL" id="JAUEIF010000005">
    <property type="protein sequence ID" value="MDN0025274.1"/>
    <property type="molecule type" value="Genomic_DNA"/>
</dbReference>
<dbReference type="CDD" id="cd12797">
    <property type="entry name" value="M23_peptidase"/>
    <property type="match status" value="1"/>
</dbReference>
<reference evidence="2" key="1">
    <citation type="submission" date="2023-06" db="EMBL/GenBank/DDBJ databases">
        <authorList>
            <person name="Zeman M."/>
            <person name="Kubasova T."/>
            <person name="Jahodarova E."/>
            <person name="Nykrynova M."/>
            <person name="Rychlik I."/>
        </authorList>
    </citation>
    <scope>NUCLEOTIDE SEQUENCE</scope>
    <source>
        <strain evidence="2">ET15</strain>
        <strain evidence="1">ET37</strain>
    </source>
</reference>
<dbReference type="InterPro" id="IPR011055">
    <property type="entry name" value="Dup_hybrid_motif"/>
</dbReference>
<dbReference type="Proteomes" id="UP001168478">
    <property type="component" value="Unassembled WGS sequence"/>
</dbReference>
<dbReference type="GO" id="GO:0016787">
    <property type="term" value="F:hydrolase activity"/>
    <property type="evidence" value="ECO:0007669"/>
    <property type="project" value="UniProtKB-KW"/>
</dbReference>
<organism evidence="2 4">
    <name type="scientific">Leyella lascolaii</name>
    <dbReference type="NCBI Taxonomy" id="1776379"/>
    <lineage>
        <taxon>Bacteria</taxon>
        <taxon>Pseudomonadati</taxon>
        <taxon>Bacteroidota</taxon>
        <taxon>Bacteroidia</taxon>
        <taxon>Bacteroidales</taxon>
        <taxon>Prevotellaceae</taxon>
        <taxon>Leyella</taxon>
    </lineage>
</organism>
<dbReference type="Gene3D" id="2.70.70.10">
    <property type="entry name" value="Glucose Permease (Domain IIA)"/>
    <property type="match status" value="1"/>
</dbReference>
<reference evidence="2" key="2">
    <citation type="submission" date="2023-08" db="EMBL/GenBank/DDBJ databases">
        <title>Identification and characterization of horizontal gene transfer across gut microbiota members of farm animals based on homology search.</title>
        <authorList>
            <person name="Schwarzerova J."/>
            <person name="Nykrynova M."/>
            <person name="Jureckova K."/>
            <person name="Cejkova D."/>
            <person name="Rychlik I."/>
        </authorList>
    </citation>
    <scope>NUCLEOTIDE SEQUENCE</scope>
    <source>
        <strain evidence="2">ET15</strain>
        <strain evidence="1">ET37</strain>
    </source>
</reference>
<dbReference type="Proteomes" id="UP001167831">
    <property type="component" value="Unassembled WGS sequence"/>
</dbReference>
<evidence type="ECO:0000313" key="2">
    <source>
        <dbReference type="EMBL" id="MDN0025274.1"/>
    </source>
</evidence>